<dbReference type="SUPFAM" id="SSF51445">
    <property type="entry name" value="(Trans)glycosidases"/>
    <property type="match status" value="1"/>
</dbReference>
<reference evidence="2" key="1">
    <citation type="journal article" date="2019" name="Int. J. Syst. Evol. Microbiol.">
        <title>The Global Catalogue of Microorganisms (GCM) 10K type strain sequencing project: providing services to taxonomists for standard genome sequencing and annotation.</title>
        <authorList>
            <consortium name="The Broad Institute Genomics Platform"/>
            <consortium name="The Broad Institute Genome Sequencing Center for Infectious Disease"/>
            <person name="Wu L."/>
            <person name="Ma J."/>
        </authorList>
    </citation>
    <scope>NUCLEOTIDE SEQUENCE [LARGE SCALE GENOMIC DNA]</scope>
    <source>
        <strain evidence="2">CGMCC 4.7241</strain>
    </source>
</reference>
<dbReference type="Gene3D" id="3.20.20.80">
    <property type="entry name" value="Glycosidases"/>
    <property type="match status" value="1"/>
</dbReference>
<organism evidence="1 2">
    <name type="scientific">Tenggerimyces flavus</name>
    <dbReference type="NCBI Taxonomy" id="1708749"/>
    <lineage>
        <taxon>Bacteria</taxon>
        <taxon>Bacillati</taxon>
        <taxon>Actinomycetota</taxon>
        <taxon>Actinomycetes</taxon>
        <taxon>Propionibacteriales</taxon>
        <taxon>Nocardioidaceae</taxon>
        <taxon>Tenggerimyces</taxon>
    </lineage>
</organism>
<proteinExistence type="predicted"/>
<sequence length="499" mass="54953">MSANATRPLTVSTKNPRYFTHQSDDTGSAVYLTGSHIWNNFQDGMGPGAEAPDEPERSDFDAYLRFLTERGHNFIRLWRWEQFRSQAAGGNYHLDMSPQPWARTGDGSAKDGKPKFDLTQFDDAFFTRLRTRVEAAGNAGIYVGVLLFDGWALHLSPPPDHIEGHPFHAMNNVNGVAAASIDDLQVLPLSDQIREFEEAFIKKVVDTLHDLPNVLWEVANESTGDGQLTEEFAAFLGMAKAPVYGDSTQWQYWVIDTVKAHEAAQGYDTHPIGMSMQFPVANQTRVNEPLLNSEADWIAPGFDDERFANGGHPMSPGSEPSHWLVDPPINKGRKIVVSDTDHYTQGGDALWAWKTFLRGNHPILMDYGLIGGFEPDPNAGPEQGVPPFGFYEPARFAMGDTRKYAERVGLIDLEPSLDVSSTRYALANAGQEVLTLEPTGDGAAFTVTLEPGTYAVEWFDVDKRTADTADPIEVTAAGPVDFTAPFTGAPAVLYLRRSA</sequence>
<dbReference type="Proteomes" id="UP001595699">
    <property type="component" value="Unassembled WGS sequence"/>
</dbReference>
<accession>A0ABV7YE81</accession>
<dbReference type="EMBL" id="JBHRZH010000019">
    <property type="protein sequence ID" value="MFC3763631.1"/>
    <property type="molecule type" value="Genomic_DNA"/>
</dbReference>
<keyword evidence="2" id="KW-1185">Reference proteome</keyword>
<dbReference type="RefSeq" id="WP_205115763.1">
    <property type="nucleotide sequence ID" value="NZ_JAFBCM010000001.1"/>
</dbReference>
<dbReference type="InterPro" id="IPR017853">
    <property type="entry name" value="GH"/>
</dbReference>
<evidence type="ECO:0008006" key="3">
    <source>
        <dbReference type="Google" id="ProtNLM"/>
    </source>
</evidence>
<comment type="caution">
    <text evidence="1">The sequence shown here is derived from an EMBL/GenBank/DDBJ whole genome shotgun (WGS) entry which is preliminary data.</text>
</comment>
<evidence type="ECO:0000313" key="1">
    <source>
        <dbReference type="EMBL" id="MFC3763631.1"/>
    </source>
</evidence>
<protein>
    <recommendedName>
        <fullName evidence="3">Collagen-binding domain of a collagenase</fullName>
    </recommendedName>
</protein>
<name>A0ABV7YE81_9ACTN</name>
<evidence type="ECO:0000313" key="2">
    <source>
        <dbReference type="Proteomes" id="UP001595699"/>
    </source>
</evidence>
<gene>
    <name evidence="1" type="ORF">ACFOUW_22530</name>
</gene>